<feature type="domain" description="U-box" evidence="9">
    <location>
        <begin position="259"/>
        <end position="333"/>
    </location>
</feature>
<evidence type="ECO:0000256" key="2">
    <source>
        <dbReference type="ARBA" id="ARBA00004906"/>
    </source>
</evidence>
<dbReference type="SMART" id="SM00504">
    <property type="entry name" value="Ubox"/>
    <property type="match status" value="1"/>
</dbReference>
<evidence type="ECO:0000313" key="11">
    <source>
        <dbReference type="Proteomes" id="UP000325577"/>
    </source>
</evidence>
<dbReference type="InterPro" id="IPR003613">
    <property type="entry name" value="Ubox_domain"/>
</dbReference>
<dbReference type="InterPro" id="IPR052608">
    <property type="entry name" value="U-box_domain_protein"/>
</dbReference>
<dbReference type="PROSITE" id="PS51698">
    <property type="entry name" value="U_BOX"/>
    <property type="match status" value="1"/>
</dbReference>
<dbReference type="PANTHER" id="PTHR45958">
    <property type="entry name" value="RING-TYPE E3 UBIQUITIN TRANSFERASE"/>
    <property type="match status" value="1"/>
</dbReference>
<evidence type="ECO:0000259" key="9">
    <source>
        <dbReference type="PROSITE" id="PS51698"/>
    </source>
</evidence>
<accession>A0A5J5ARB1</accession>
<keyword evidence="4" id="KW-0808">Transferase</keyword>
<dbReference type="PROSITE" id="PS50089">
    <property type="entry name" value="ZF_RING_2"/>
    <property type="match status" value="1"/>
</dbReference>
<keyword evidence="11" id="KW-1185">Reference proteome</keyword>
<evidence type="ECO:0000256" key="4">
    <source>
        <dbReference type="ARBA" id="ARBA00022679"/>
    </source>
</evidence>
<protein>
    <recommendedName>
        <fullName evidence="3">RING-type E3 ubiquitin transferase</fullName>
        <ecNumber evidence="3">2.3.2.27</ecNumber>
    </recommendedName>
</protein>
<dbReference type="Proteomes" id="UP000325577">
    <property type="component" value="Linkage Group LG19"/>
</dbReference>
<keyword evidence="6" id="KW-0862">Zinc</keyword>
<dbReference type="UniPathway" id="UPA00143"/>
<dbReference type="Pfam" id="PF04564">
    <property type="entry name" value="U-box"/>
    <property type="match status" value="1"/>
</dbReference>
<dbReference type="InterPro" id="IPR001841">
    <property type="entry name" value="Znf_RING"/>
</dbReference>
<gene>
    <name evidence="10" type="ORF">F0562_032305</name>
</gene>
<comment type="catalytic activity">
    <reaction evidence="1">
        <text>S-ubiquitinyl-[E2 ubiquitin-conjugating enzyme]-L-cysteine + [acceptor protein]-L-lysine = [E2 ubiquitin-conjugating enzyme]-L-cysteine + N(6)-ubiquitinyl-[acceptor protein]-L-lysine.</text>
        <dbReference type="EC" id="2.3.2.27"/>
    </reaction>
</comment>
<name>A0A5J5ARB1_9ASTE</name>
<dbReference type="InterPro" id="IPR036537">
    <property type="entry name" value="Adaptor_Cbl_N_dom_sf"/>
</dbReference>
<evidence type="ECO:0000256" key="1">
    <source>
        <dbReference type="ARBA" id="ARBA00000900"/>
    </source>
</evidence>
<feature type="coiled-coil region" evidence="7">
    <location>
        <begin position="202"/>
        <end position="232"/>
    </location>
</feature>
<sequence>MDSMDFKIGIEDVGVAVLQELWNKVTLQALELVSETRDMVLEKGSFQQFSTSISELNMLLQSLNTMEVQAAMGSEPTKAALETLNSKLRKACKIITDYKSGSSFRLVLQSHSVLLQMQDLAKEIAKTISSFQLVNLDVTLSLKFKTDQIISNLRSMQFQSAVETETIASEIEKLMTQNGRNQQNAIKLLKKIADAVGKSANASMVQNELALLKQEKEEMEVQKKQAESLQLSQLIQLLNSTEIVMSRQDEDIAIYHQQYLIESFKCPLCNEIMTDPVAINCGHSFERQAIQEHFDRGERTCPTCGLELLSQELTPNLSLRSSIEEWKVRDMDLKFQAAIPGITSNDHFVQNKALEDMQVLMEIPHYTEKVAQEGLVTKFVEILKDNRLNRIAALKCLYHLAKYSKNNKEAIVDAGAIRRIVKNLYEGEAVTVAVAILLELSVNETLGEKIGNTKDCIPLLVSLLNDKTPVISQKADKVLQSLTFNTHFVVKMAEAGHFQPFVACFNKGPQETRASMAADLIKMQLKDNSIKDLKDKQFIHNLVQMLSSSTPACKSAGLKSIKKLVAHQKIVKQLLADPATIPLLIGIISFDRSGPYWKQEAVEILASLVEASKFSELQGYQGLRELQSQHNVSLFLQLVADSDPQTKVQFLQLLVVLSSKSETVQNLVRSDKDATGHLFSSLDNDQPMVRRWAMKLIYCVSNGHPAGVPLPPSPAKENVVTTLAAIFTNSPDVEDRSTAAGIISQLPADDIIIDEILRKSEALKAIHEVICSTDQEYNWIKSPPELGSSLLENALAALLRGTSLAKQRTATALANLSLSTSLSVFDTTIMAKQASNSVPQLMKLFPSIYKCCSASSENQNLCSVHGSACSPRHTFCLVKADAVKPLVQSLSDTDSGVAEAALMALETLLTDQNTLSHAAATIVDNQGVVAILQVLEKGSSSPKSRALHLFQKILEHTQISNPLFQRSERILIQLLQDDTLKKKAALVLKQMNIITEQSSYF</sequence>
<evidence type="ECO:0000256" key="7">
    <source>
        <dbReference type="SAM" id="Coils"/>
    </source>
</evidence>
<evidence type="ECO:0000256" key="3">
    <source>
        <dbReference type="ARBA" id="ARBA00012483"/>
    </source>
</evidence>
<dbReference type="Gene3D" id="1.25.10.10">
    <property type="entry name" value="Leucine-rich Repeat Variant"/>
    <property type="match status" value="3"/>
</dbReference>
<dbReference type="InterPro" id="IPR013083">
    <property type="entry name" value="Znf_RING/FYVE/PHD"/>
</dbReference>
<dbReference type="PANTHER" id="PTHR45958:SF11">
    <property type="entry name" value="RING-TYPE E3 UBIQUITIN TRANSFERASE"/>
    <property type="match status" value="1"/>
</dbReference>
<evidence type="ECO:0000313" key="10">
    <source>
        <dbReference type="EMBL" id="KAA8532272.1"/>
    </source>
</evidence>
<proteinExistence type="predicted"/>
<keyword evidence="6" id="KW-0479">Metal-binding</keyword>
<evidence type="ECO:0000256" key="5">
    <source>
        <dbReference type="ARBA" id="ARBA00022737"/>
    </source>
</evidence>
<dbReference type="OrthoDB" id="26899at2759"/>
<keyword evidence="5" id="KW-0677">Repeat</keyword>
<dbReference type="InterPro" id="IPR000225">
    <property type="entry name" value="Armadillo"/>
</dbReference>
<feature type="domain" description="RING-type" evidence="8">
    <location>
        <begin position="266"/>
        <end position="304"/>
    </location>
</feature>
<dbReference type="SUPFAM" id="SSF48371">
    <property type="entry name" value="ARM repeat"/>
    <property type="match status" value="2"/>
</dbReference>
<keyword evidence="6" id="KW-0863">Zinc-finger</keyword>
<dbReference type="SUPFAM" id="SSF57850">
    <property type="entry name" value="RING/U-box"/>
    <property type="match status" value="1"/>
</dbReference>
<reference evidence="10 11" key="1">
    <citation type="submission" date="2019-09" db="EMBL/GenBank/DDBJ databases">
        <title>A chromosome-level genome assembly of the Chinese tupelo Nyssa sinensis.</title>
        <authorList>
            <person name="Yang X."/>
            <person name="Kang M."/>
            <person name="Yang Y."/>
            <person name="Xiong H."/>
            <person name="Wang M."/>
            <person name="Zhang Z."/>
            <person name="Wang Z."/>
            <person name="Wu H."/>
            <person name="Ma T."/>
            <person name="Liu J."/>
            <person name="Xi Z."/>
        </authorList>
    </citation>
    <scope>NUCLEOTIDE SEQUENCE [LARGE SCALE GENOMIC DNA]</scope>
    <source>
        <strain evidence="10">J267</strain>
        <tissue evidence="10">Leaf</tissue>
    </source>
</reference>
<dbReference type="InterPro" id="IPR011989">
    <property type="entry name" value="ARM-like"/>
</dbReference>
<dbReference type="EMBL" id="CM018042">
    <property type="protein sequence ID" value="KAA8532272.1"/>
    <property type="molecule type" value="Genomic_DNA"/>
</dbReference>
<comment type="pathway">
    <text evidence="2">Protein modification; protein ubiquitination.</text>
</comment>
<dbReference type="GO" id="GO:0016567">
    <property type="term" value="P:protein ubiquitination"/>
    <property type="evidence" value="ECO:0007669"/>
    <property type="project" value="UniProtKB-UniPathway"/>
</dbReference>
<evidence type="ECO:0000259" key="8">
    <source>
        <dbReference type="PROSITE" id="PS50089"/>
    </source>
</evidence>
<dbReference type="Gene3D" id="1.20.930.20">
    <property type="entry name" value="Adaptor protein Cbl, N-terminal domain"/>
    <property type="match status" value="1"/>
</dbReference>
<keyword evidence="7" id="KW-0175">Coiled coil</keyword>
<dbReference type="GO" id="GO:0008270">
    <property type="term" value="F:zinc ion binding"/>
    <property type="evidence" value="ECO:0007669"/>
    <property type="project" value="UniProtKB-KW"/>
</dbReference>
<evidence type="ECO:0000256" key="6">
    <source>
        <dbReference type="PROSITE-ProRule" id="PRU00175"/>
    </source>
</evidence>
<dbReference type="InterPro" id="IPR016024">
    <property type="entry name" value="ARM-type_fold"/>
</dbReference>
<dbReference type="SMART" id="SM00185">
    <property type="entry name" value="ARM"/>
    <property type="match status" value="2"/>
</dbReference>
<dbReference type="EC" id="2.3.2.27" evidence="3"/>
<organism evidence="10 11">
    <name type="scientific">Nyssa sinensis</name>
    <dbReference type="NCBI Taxonomy" id="561372"/>
    <lineage>
        <taxon>Eukaryota</taxon>
        <taxon>Viridiplantae</taxon>
        <taxon>Streptophyta</taxon>
        <taxon>Embryophyta</taxon>
        <taxon>Tracheophyta</taxon>
        <taxon>Spermatophyta</taxon>
        <taxon>Magnoliopsida</taxon>
        <taxon>eudicotyledons</taxon>
        <taxon>Gunneridae</taxon>
        <taxon>Pentapetalae</taxon>
        <taxon>asterids</taxon>
        <taxon>Cornales</taxon>
        <taxon>Nyssaceae</taxon>
        <taxon>Nyssa</taxon>
    </lineage>
</organism>
<dbReference type="GO" id="GO:0061630">
    <property type="term" value="F:ubiquitin protein ligase activity"/>
    <property type="evidence" value="ECO:0007669"/>
    <property type="project" value="UniProtKB-EC"/>
</dbReference>
<dbReference type="AlphaFoldDB" id="A0A5J5ARB1"/>
<dbReference type="GO" id="GO:0007166">
    <property type="term" value="P:cell surface receptor signaling pathway"/>
    <property type="evidence" value="ECO:0007669"/>
    <property type="project" value="InterPro"/>
</dbReference>
<dbReference type="Gene3D" id="3.30.40.10">
    <property type="entry name" value="Zinc/RING finger domain, C3HC4 (zinc finger)"/>
    <property type="match status" value="1"/>
</dbReference>